<organism evidence="4">
    <name type="scientific">Guillardia theta (strain CCMP2712)</name>
    <name type="common">Cryptophyte</name>
    <dbReference type="NCBI Taxonomy" id="905079"/>
    <lineage>
        <taxon>Eukaryota</taxon>
        <taxon>Cryptophyceae</taxon>
        <taxon>Pyrenomonadales</taxon>
        <taxon>Geminigeraceae</taxon>
        <taxon>Guillardia</taxon>
    </lineage>
</organism>
<dbReference type="EMBL" id="JH992997">
    <property type="protein sequence ID" value="EKX45864.1"/>
    <property type="molecule type" value="Genomic_DNA"/>
</dbReference>
<dbReference type="PROSITE" id="PS50800">
    <property type="entry name" value="SAP"/>
    <property type="match status" value="1"/>
</dbReference>
<feature type="signal peptide" evidence="2">
    <location>
        <begin position="1"/>
        <end position="23"/>
    </location>
</feature>
<feature type="chain" id="PRO_5008771149" description="SAP domain-containing protein" evidence="2">
    <location>
        <begin position="24"/>
        <end position="762"/>
    </location>
</feature>
<evidence type="ECO:0000313" key="4">
    <source>
        <dbReference type="EMBL" id="EKX45864.1"/>
    </source>
</evidence>
<dbReference type="InterPro" id="IPR003034">
    <property type="entry name" value="SAP_dom"/>
</dbReference>
<dbReference type="GeneID" id="17302449"/>
<dbReference type="RefSeq" id="XP_005832844.1">
    <property type="nucleotide sequence ID" value="XM_005832787.1"/>
</dbReference>
<dbReference type="KEGG" id="gtt:GUITHDRAFT_108314"/>
<feature type="compositionally biased region" description="Basic and acidic residues" evidence="1">
    <location>
        <begin position="705"/>
        <end position="722"/>
    </location>
</feature>
<dbReference type="Proteomes" id="UP000011087">
    <property type="component" value="Unassembled WGS sequence"/>
</dbReference>
<protein>
    <recommendedName>
        <fullName evidence="3">SAP domain-containing protein</fullName>
    </recommendedName>
</protein>
<dbReference type="SUPFAM" id="SSF68906">
    <property type="entry name" value="SAP domain"/>
    <property type="match status" value="1"/>
</dbReference>
<evidence type="ECO:0000313" key="5">
    <source>
        <dbReference type="EnsemblProtists" id="EKX45864"/>
    </source>
</evidence>
<dbReference type="OrthoDB" id="445357at2759"/>
<evidence type="ECO:0000313" key="6">
    <source>
        <dbReference type="Proteomes" id="UP000011087"/>
    </source>
</evidence>
<feature type="domain" description="SAP" evidence="3">
    <location>
        <begin position="41"/>
        <end position="75"/>
    </location>
</feature>
<accession>L1JCM2</accession>
<feature type="compositionally biased region" description="Basic and acidic residues" evidence="1">
    <location>
        <begin position="72"/>
        <end position="89"/>
    </location>
</feature>
<sequence length="762" mass="85326">MRELVSLVALVLLLSASPDCCDALRALRLRGGSDAMLDERLSSMKLSELQKELRAKGLSTKGLKAELIKRLQDSMHEPSKDVGIKRNAPDDPGEGNMQEEDTEGELPMKQPRTDRPCVQHSDEHQSTGTGEEPLIKVRQTNQAKIVIEREGDDGVVKVINGYDLKDRCRAAGFKFDAAERAWVIPIFALLHGMGVSSLDQIEHDDIMDYLQRIEVTEALASQPKEQEELEAEVDGDMVSLKGNTYAWKDKIRSAGFRWDSTRSCWRRPLDQVLLWLKSVRTGGADEEGDVEEHVIRAITEISQEELARASPAQVEQLQPYLKVDKEEVRIYNSYNLKDHLRQLGFRFNVQEKCWSSRLEDVKRLLPDEDLTLDAIMGVMPDDKQLVPQAPFLSINGTDVEVHNSYSMKDSLRSIGFRFDAARACWIRPVEEVLTLLELPDSSSITLELLTETSKRAVEGEIAQEKLAPHKSAAPSLKVEGDELAVYNCYEIREKLRAAGFRWNSEGAKWTRNLQDAMYALDASDLTVEKLLSLEATGEGREQGKEKASPHLSVVDGEVLVFNSYEVSRAPLLPPSQGLLQVKDKLRAIGFRWDSSRGVWSRPTVDTMSLLGVTEEEAISLDKLLAVDPLSQQAEQAQPTVEVVNEEVLVLNSYSAKEELKSLEFHFDSERRAWVKSVVEVKQMLGLEDQMDIDMNKLLAHAEKLRSQAKEGEQLEEGEHAQEQEQMEEGEGGGGAKPADRSPSPDVVDHTPGPLPPLLTDSY</sequence>
<keyword evidence="2" id="KW-0732">Signal</keyword>
<feature type="compositionally biased region" description="Basic and acidic residues" evidence="1">
    <location>
        <begin position="111"/>
        <end position="125"/>
    </location>
</feature>
<gene>
    <name evidence="4" type="ORF">GUITHDRAFT_108314</name>
</gene>
<feature type="compositionally biased region" description="Acidic residues" evidence="1">
    <location>
        <begin position="91"/>
        <end position="104"/>
    </location>
</feature>
<evidence type="ECO:0000256" key="2">
    <source>
        <dbReference type="SAM" id="SignalP"/>
    </source>
</evidence>
<reference evidence="6" key="2">
    <citation type="submission" date="2012-11" db="EMBL/GenBank/DDBJ databases">
        <authorList>
            <person name="Kuo A."/>
            <person name="Curtis B.A."/>
            <person name="Tanifuji G."/>
            <person name="Burki F."/>
            <person name="Gruber A."/>
            <person name="Irimia M."/>
            <person name="Maruyama S."/>
            <person name="Arias M.C."/>
            <person name="Ball S.G."/>
            <person name="Gile G.H."/>
            <person name="Hirakawa Y."/>
            <person name="Hopkins J.F."/>
            <person name="Rensing S.A."/>
            <person name="Schmutz J."/>
            <person name="Symeonidi A."/>
            <person name="Elias M."/>
            <person name="Eveleigh R.J."/>
            <person name="Herman E.K."/>
            <person name="Klute M.J."/>
            <person name="Nakayama T."/>
            <person name="Obornik M."/>
            <person name="Reyes-Prieto A."/>
            <person name="Armbrust E.V."/>
            <person name="Aves S.J."/>
            <person name="Beiko R.G."/>
            <person name="Coutinho P."/>
            <person name="Dacks J.B."/>
            <person name="Durnford D.G."/>
            <person name="Fast N.M."/>
            <person name="Green B.R."/>
            <person name="Grisdale C."/>
            <person name="Hempe F."/>
            <person name="Henrissat B."/>
            <person name="Hoppner M.P."/>
            <person name="Ishida K.-I."/>
            <person name="Kim E."/>
            <person name="Koreny L."/>
            <person name="Kroth P.G."/>
            <person name="Liu Y."/>
            <person name="Malik S.-B."/>
            <person name="Maier U.G."/>
            <person name="McRose D."/>
            <person name="Mock T."/>
            <person name="Neilson J.A."/>
            <person name="Onodera N.T."/>
            <person name="Poole A.M."/>
            <person name="Pritham E.J."/>
            <person name="Richards T.A."/>
            <person name="Rocap G."/>
            <person name="Roy S.W."/>
            <person name="Sarai C."/>
            <person name="Schaack S."/>
            <person name="Shirato S."/>
            <person name="Slamovits C.H."/>
            <person name="Spencer D.F."/>
            <person name="Suzuki S."/>
            <person name="Worden A.Z."/>
            <person name="Zauner S."/>
            <person name="Barry K."/>
            <person name="Bell C."/>
            <person name="Bharti A.K."/>
            <person name="Crow J.A."/>
            <person name="Grimwood J."/>
            <person name="Kramer R."/>
            <person name="Lindquist E."/>
            <person name="Lucas S."/>
            <person name="Salamov A."/>
            <person name="McFadden G.I."/>
            <person name="Lane C.E."/>
            <person name="Keeling P.J."/>
            <person name="Gray M.W."/>
            <person name="Grigoriev I.V."/>
            <person name="Archibald J.M."/>
        </authorList>
    </citation>
    <scope>NUCLEOTIDE SEQUENCE</scope>
    <source>
        <strain evidence="6">CCMP2712</strain>
    </source>
</reference>
<reference evidence="5" key="3">
    <citation type="submission" date="2016-03" db="UniProtKB">
        <authorList>
            <consortium name="EnsemblProtists"/>
        </authorList>
    </citation>
    <scope>IDENTIFICATION</scope>
</reference>
<evidence type="ECO:0000256" key="1">
    <source>
        <dbReference type="SAM" id="MobiDB-lite"/>
    </source>
</evidence>
<reference evidence="4 6" key="1">
    <citation type="journal article" date="2012" name="Nature">
        <title>Algal genomes reveal evolutionary mosaicism and the fate of nucleomorphs.</title>
        <authorList>
            <consortium name="DOE Joint Genome Institute"/>
            <person name="Curtis B.A."/>
            <person name="Tanifuji G."/>
            <person name="Burki F."/>
            <person name="Gruber A."/>
            <person name="Irimia M."/>
            <person name="Maruyama S."/>
            <person name="Arias M.C."/>
            <person name="Ball S.G."/>
            <person name="Gile G.H."/>
            <person name="Hirakawa Y."/>
            <person name="Hopkins J.F."/>
            <person name="Kuo A."/>
            <person name="Rensing S.A."/>
            <person name="Schmutz J."/>
            <person name="Symeonidi A."/>
            <person name="Elias M."/>
            <person name="Eveleigh R.J."/>
            <person name="Herman E.K."/>
            <person name="Klute M.J."/>
            <person name="Nakayama T."/>
            <person name="Obornik M."/>
            <person name="Reyes-Prieto A."/>
            <person name="Armbrust E.V."/>
            <person name="Aves S.J."/>
            <person name="Beiko R.G."/>
            <person name="Coutinho P."/>
            <person name="Dacks J.B."/>
            <person name="Durnford D.G."/>
            <person name="Fast N.M."/>
            <person name="Green B.R."/>
            <person name="Grisdale C.J."/>
            <person name="Hempel F."/>
            <person name="Henrissat B."/>
            <person name="Hoppner M.P."/>
            <person name="Ishida K."/>
            <person name="Kim E."/>
            <person name="Koreny L."/>
            <person name="Kroth P.G."/>
            <person name="Liu Y."/>
            <person name="Malik S.B."/>
            <person name="Maier U.G."/>
            <person name="McRose D."/>
            <person name="Mock T."/>
            <person name="Neilson J.A."/>
            <person name="Onodera N.T."/>
            <person name="Poole A.M."/>
            <person name="Pritham E.J."/>
            <person name="Richards T.A."/>
            <person name="Rocap G."/>
            <person name="Roy S.W."/>
            <person name="Sarai C."/>
            <person name="Schaack S."/>
            <person name="Shirato S."/>
            <person name="Slamovits C.H."/>
            <person name="Spencer D.F."/>
            <person name="Suzuki S."/>
            <person name="Worden A.Z."/>
            <person name="Zauner S."/>
            <person name="Barry K."/>
            <person name="Bell C."/>
            <person name="Bharti A.K."/>
            <person name="Crow J.A."/>
            <person name="Grimwood J."/>
            <person name="Kramer R."/>
            <person name="Lindquist E."/>
            <person name="Lucas S."/>
            <person name="Salamov A."/>
            <person name="McFadden G.I."/>
            <person name="Lane C.E."/>
            <person name="Keeling P.J."/>
            <person name="Gray M.W."/>
            <person name="Grigoriev I.V."/>
            <person name="Archibald J.M."/>
        </authorList>
    </citation>
    <scope>NUCLEOTIDE SEQUENCE</scope>
    <source>
        <strain evidence="4 6">CCMP2712</strain>
    </source>
</reference>
<dbReference type="AlphaFoldDB" id="L1JCM2"/>
<dbReference type="EnsemblProtists" id="EKX45864">
    <property type="protein sequence ID" value="EKX45864"/>
    <property type="gene ID" value="GUITHDRAFT_108314"/>
</dbReference>
<dbReference type="Gene3D" id="1.10.720.30">
    <property type="entry name" value="SAP domain"/>
    <property type="match status" value="1"/>
</dbReference>
<dbReference type="SMART" id="SM00513">
    <property type="entry name" value="SAP"/>
    <property type="match status" value="1"/>
</dbReference>
<dbReference type="InterPro" id="IPR036361">
    <property type="entry name" value="SAP_dom_sf"/>
</dbReference>
<dbReference type="HOGENOM" id="CLU_366184_0_0_1"/>
<dbReference type="PaxDb" id="55529-EKX45864"/>
<feature type="region of interest" description="Disordered" evidence="1">
    <location>
        <begin position="705"/>
        <end position="762"/>
    </location>
</feature>
<proteinExistence type="predicted"/>
<name>L1JCM2_GUITC</name>
<evidence type="ECO:0000259" key="3">
    <source>
        <dbReference type="PROSITE" id="PS50800"/>
    </source>
</evidence>
<feature type="region of interest" description="Disordered" evidence="1">
    <location>
        <begin position="72"/>
        <end position="134"/>
    </location>
</feature>
<keyword evidence="6" id="KW-1185">Reference proteome</keyword>
<dbReference type="Pfam" id="PF02037">
    <property type="entry name" value="SAP"/>
    <property type="match status" value="1"/>
</dbReference>